<dbReference type="PANTHER" id="PTHR42085">
    <property type="entry name" value="F-BOX DOMAIN-CONTAINING PROTEIN"/>
    <property type="match status" value="1"/>
</dbReference>
<feature type="domain" description="2EXR" evidence="1">
    <location>
        <begin position="20"/>
        <end position="106"/>
    </location>
</feature>
<dbReference type="InterPro" id="IPR038883">
    <property type="entry name" value="AN11006-like"/>
</dbReference>
<proteinExistence type="predicted"/>
<dbReference type="InterPro" id="IPR045518">
    <property type="entry name" value="2EXR"/>
</dbReference>
<reference evidence="3" key="3">
    <citation type="submission" date="2025-08" db="UniProtKB">
        <authorList>
            <consortium name="RefSeq"/>
        </authorList>
    </citation>
    <scope>IDENTIFICATION</scope>
    <source>
        <strain evidence="3">CBS 342.82</strain>
    </source>
</reference>
<accession>A0A6J3M5X4</accession>
<feature type="non-terminal residue" evidence="3">
    <location>
        <position position="1"/>
    </location>
</feature>
<evidence type="ECO:0000313" key="2">
    <source>
        <dbReference type="Proteomes" id="UP000504637"/>
    </source>
</evidence>
<sequence>ASSPPKKTKAKAQGVFPLLSLPAEIREEIYHHCLAVPEGLSLVSAWHRQRRTIKPGFVDPSREVNDWQEVQRLQEERKGRRPNSPLAPALLAVNKQVRREAMGFLYGQPMIFQHCSGLFTFLANIGTKNRALVRDVTIREWSYGRGTFKAHVGAAFTLLADCTNLRRLFIDCDFSWGRTTRQMASALYRDGHFFFEAFGDANGKRSAAVDILRFSQHTLEYVQDATSAEEAEKEIRGALKKKLIKAGPRRYRKSVRRD</sequence>
<gene>
    <name evidence="3" type="ORF">K489DRAFT_321137</name>
</gene>
<name>A0A6J3M5X4_9PEZI</name>
<dbReference type="AlphaFoldDB" id="A0A6J3M5X4"/>
<dbReference type="Proteomes" id="UP000504637">
    <property type="component" value="Unplaced"/>
</dbReference>
<dbReference type="RefSeq" id="XP_033459283.1">
    <property type="nucleotide sequence ID" value="XM_033601515.1"/>
</dbReference>
<dbReference type="Pfam" id="PF20150">
    <property type="entry name" value="2EXR"/>
    <property type="match status" value="1"/>
</dbReference>
<dbReference type="GeneID" id="54359315"/>
<reference evidence="3" key="1">
    <citation type="submission" date="2020-01" db="EMBL/GenBank/DDBJ databases">
        <authorList>
            <consortium name="DOE Joint Genome Institute"/>
            <person name="Haridas S."/>
            <person name="Albert R."/>
            <person name="Binder M."/>
            <person name="Bloem J."/>
            <person name="Labutti K."/>
            <person name="Salamov A."/>
            <person name="Andreopoulos B."/>
            <person name="Baker S.E."/>
            <person name="Barry K."/>
            <person name="Bills G."/>
            <person name="Bluhm B.H."/>
            <person name="Cannon C."/>
            <person name="Castanera R."/>
            <person name="Culley D.E."/>
            <person name="Daum C."/>
            <person name="Ezra D."/>
            <person name="Gonzalez J.B."/>
            <person name="Henrissat B."/>
            <person name="Kuo A."/>
            <person name="Liang C."/>
            <person name="Lipzen A."/>
            <person name="Lutzoni F."/>
            <person name="Magnuson J."/>
            <person name="Mondo S."/>
            <person name="Nolan M."/>
            <person name="Ohm R."/>
            <person name="Pangilinan J."/>
            <person name="Park H.-J."/>
            <person name="Ramirez L."/>
            <person name="Alfaro M."/>
            <person name="Sun H."/>
            <person name="Tritt A."/>
            <person name="Yoshinaga Y."/>
            <person name="Zwiers L.-H."/>
            <person name="Turgeon B.G."/>
            <person name="Goodwin S.B."/>
            <person name="Spatafora J.W."/>
            <person name="Crous P.W."/>
            <person name="Grigoriev I.V."/>
        </authorList>
    </citation>
    <scope>NUCLEOTIDE SEQUENCE</scope>
    <source>
        <strain evidence="3">CBS 342.82</strain>
    </source>
</reference>
<evidence type="ECO:0000313" key="3">
    <source>
        <dbReference type="RefSeq" id="XP_033459283.1"/>
    </source>
</evidence>
<dbReference type="OrthoDB" id="5397846at2759"/>
<reference evidence="3" key="2">
    <citation type="submission" date="2020-04" db="EMBL/GenBank/DDBJ databases">
        <authorList>
            <consortium name="NCBI Genome Project"/>
        </authorList>
    </citation>
    <scope>NUCLEOTIDE SEQUENCE</scope>
    <source>
        <strain evidence="3">CBS 342.82</strain>
    </source>
</reference>
<evidence type="ECO:0000259" key="1">
    <source>
        <dbReference type="Pfam" id="PF20150"/>
    </source>
</evidence>
<protein>
    <recommendedName>
        <fullName evidence="1">2EXR domain-containing protein</fullName>
    </recommendedName>
</protein>
<organism evidence="3">
    <name type="scientific">Dissoconium aciculare CBS 342.82</name>
    <dbReference type="NCBI Taxonomy" id="1314786"/>
    <lineage>
        <taxon>Eukaryota</taxon>
        <taxon>Fungi</taxon>
        <taxon>Dikarya</taxon>
        <taxon>Ascomycota</taxon>
        <taxon>Pezizomycotina</taxon>
        <taxon>Dothideomycetes</taxon>
        <taxon>Dothideomycetidae</taxon>
        <taxon>Mycosphaerellales</taxon>
        <taxon>Dissoconiaceae</taxon>
        <taxon>Dissoconium</taxon>
    </lineage>
</organism>
<dbReference type="PANTHER" id="PTHR42085:SF8">
    <property type="entry name" value="F-BOX DOMAIN-CONTAINING PROTEIN"/>
    <property type="match status" value="1"/>
</dbReference>
<keyword evidence="2" id="KW-1185">Reference proteome</keyword>